<evidence type="ECO:0000256" key="2">
    <source>
        <dbReference type="ARBA" id="ARBA00005179"/>
    </source>
</evidence>
<dbReference type="AlphaFoldDB" id="A0A8H7XZR1"/>
<comment type="pathway">
    <text evidence="2">Secondary metabolite biosynthesis.</text>
</comment>
<dbReference type="Pfam" id="PF00067">
    <property type="entry name" value="p450"/>
    <property type="match status" value="1"/>
</dbReference>
<keyword evidence="6" id="KW-0560">Oxidoreductase</keyword>
<proteinExistence type="inferred from homology"/>
<reference evidence="10" key="1">
    <citation type="submission" date="2021-02" db="EMBL/GenBank/DDBJ databases">
        <title>Psilocybe cubensis genome.</title>
        <authorList>
            <person name="Mckernan K.J."/>
            <person name="Crawford S."/>
            <person name="Trippe A."/>
            <person name="Kane L.T."/>
            <person name="Mclaughlin S."/>
        </authorList>
    </citation>
    <scope>NUCLEOTIDE SEQUENCE [LARGE SCALE GENOMIC DNA]</scope>
    <source>
        <strain evidence="10">MGC-MH-2018</strain>
    </source>
</reference>
<feature type="transmembrane region" description="Helical" evidence="9">
    <location>
        <begin position="12"/>
        <end position="33"/>
    </location>
</feature>
<keyword evidence="9" id="KW-0472">Membrane</keyword>
<keyword evidence="9" id="KW-1133">Transmembrane helix</keyword>
<protein>
    <recommendedName>
        <fullName evidence="11">Cytochrome P450</fullName>
    </recommendedName>
</protein>
<dbReference type="Gene3D" id="1.10.630.10">
    <property type="entry name" value="Cytochrome P450"/>
    <property type="match status" value="1"/>
</dbReference>
<dbReference type="InterPro" id="IPR002401">
    <property type="entry name" value="Cyt_P450_E_grp-I"/>
</dbReference>
<dbReference type="GO" id="GO:0020037">
    <property type="term" value="F:heme binding"/>
    <property type="evidence" value="ECO:0007669"/>
    <property type="project" value="InterPro"/>
</dbReference>
<keyword evidence="9" id="KW-0812">Transmembrane</keyword>
<evidence type="ECO:0000256" key="9">
    <source>
        <dbReference type="SAM" id="Phobius"/>
    </source>
</evidence>
<evidence type="ECO:0000256" key="4">
    <source>
        <dbReference type="ARBA" id="ARBA00022617"/>
    </source>
</evidence>
<dbReference type="PANTHER" id="PTHR46300:SF6">
    <property type="entry name" value="CYTOCHROME P450 2C30"/>
    <property type="match status" value="1"/>
</dbReference>
<evidence type="ECO:0000256" key="3">
    <source>
        <dbReference type="ARBA" id="ARBA00010617"/>
    </source>
</evidence>
<evidence type="ECO:0000256" key="7">
    <source>
        <dbReference type="ARBA" id="ARBA00023004"/>
    </source>
</evidence>
<dbReference type="EMBL" id="JAFIQS010000004">
    <property type="protein sequence ID" value="KAG5169827.1"/>
    <property type="molecule type" value="Genomic_DNA"/>
</dbReference>
<dbReference type="PRINTS" id="PR00463">
    <property type="entry name" value="EP450I"/>
</dbReference>
<evidence type="ECO:0000256" key="1">
    <source>
        <dbReference type="ARBA" id="ARBA00001971"/>
    </source>
</evidence>
<keyword evidence="4" id="KW-0349">Heme</keyword>
<keyword evidence="5" id="KW-0479">Metal-binding</keyword>
<comment type="similarity">
    <text evidence="3">Belongs to the cytochrome P450 family.</text>
</comment>
<evidence type="ECO:0000313" key="10">
    <source>
        <dbReference type="EMBL" id="KAG5169827.1"/>
    </source>
</evidence>
<dbReference type="GO" id="GO:0005506">
    <property type="term" value="F:iron ion binding"/>
    <property type="evidence" value="ECO:0007669"/>
    <property type="project" value="InterPro"/>
</dbReference>
<dbReference type="InterPro" id="IPR001128">
    <property type="entry name" value="Cyt_P450"/>
</dbReference>
<name>A0A8H7XZR1_PSICU</name>
<dbReference type="InterPro" id="IPR050364">
    <property type="entry name" value="Cytochrome_P450_fung"/>
</dbReference>
<evidence type="ECO:0000256" key="5">
    <source>
        <dbReference type="ARBA" id="ARBA00022723"/>
    </source>
</evidence>
<dbReference type="SUPFAM" id="SSF48264">
    <property type="entry name" value="Cytochrome P450"/>
    <property type="match status" value="1"/>
</dbReference>
<sequence length="376" mass="42887">MVRKTLHFEETASILITGQIWLWLLLVLPAYFLRPILLRRVIRDAEGNRLPPGPNICYAFLRKYAERALHAWAAQYGSLFSIWMGSQLFIVVSDPHVARDLLVLNGSIFSTRKRYFMKNQVILNGRAITASEYGNKWRQHRRLAGIALNPKAMEQYASFMDYEAHIFIKSLYDEGVKGDKPVNPAHYAGRFALNNMLFMSFGIRTVSASDPLVATALDLAMEFMDLTGPWSNCVDFFEFLQYLPTQKRTRGRILHDSLINVYGGMISDFKDKLRSGKDVPDCLVKTLLDNEETEHLDWEDLCMLSAVFTLGGVHSTSGIIQWFLALIPSHRDVLARAHKELDDVIGRSRWPNFEDESSLPYIRAIIKEASTSFNGT</sequence>
<keyword evidence="7" id="KW-0408">Iron</keyword>
<evidence type="ECO:0000256" key="6">
    <source>
        <dbReference type="ARBA" id="ARBA00023002"/>
    </source>
</evidence>
<keyword evidence="8" id="KW-0503">Monooxygenase</keyword>
<gene>
    <name evidence="10" type="ORF">JR316_004208</name>
</gene>
<accession>A0A8H7XZR1</accession>
<comment type="caution">
    <text evidence="10">The sequence shown here is derived from an EMBL/GenBank/DDBJ whole genome shotgun (WGS) entry which is preliminary data.</text>
</comment>
<dbReference type="PANTHER" id="PTHR46300">
    <property type="entry name" value="P450, PUTATIVE (EUROFUNG)-RELATED-RELATED"/>
    <property type="match status" value="1"/>
</dbReference>
<dbReference type="GO" id="GO:0016705">
    <property type="term" value="F:oxidoreductase activity, acting on paired donors, with incorporation or reduction of molecular oxygen"/>
    <property type="evidence" value="ECO:0007669"/>
    <property type="project" value="InterPro"/>
</dbReference>
<evidence type="ECO:0000256" key="8">
    <source>
        <dbReference type="ARBA" id="ARBA00023033"/>
    </source>
</evidence>
<dbReference type="GO" id="GO:0004497">
    <property type="term" value="F:monooxygenase activity"/>
    <property type="evidence" value="ECO:0007669"/>
    <property type="project" value="UniProtKB-KW"/>
</dbReference>
<dbReference type="InterPro" id="IPR036396">
    <property type="entry name" value="Cyt_P450_sf"/>
</dbReference>
<organism evidence="10">
    <name type="scientific">Psilocybe cubensis</name>
    <name type="common">Psychedelic mushroom</name>
    <name type="synonym">Stropharia cubensis</name>
    <dbReference type="NCBI Taxonomy" id="181762"/>
    <lineage>
        <taxon>Eukaryota</taxon>
        <taxon>Fungi</taxon>
        <taxon>Dikarya</taxon>
        <taxon>Basidiomycota</taxon>
        <taxon>Agaricomycotina</taxon>
        <taxon>Agaricomycetes</taxon>
        <taxon>Agaricomycetidae</taxon>
        <taxon>Agaricales</taxon>
        <taxon>Agaricineae</taxon>
        <taxon>Strophariaceae</taxon>
        <taxon>Psilocybe</taxon>
    </lineage>
</organism>
<comment type="cofactor">
    <cofactor evidence="1">
        <name>heme</name>
        <dbReference type="ChEBI" id="CHEBI:30413"/>
    </cofactor>
</comment>
<evidence type="ECO:0008006" key="11">
    <source>
        <dbReference type="Google" id="ProtNLM"/>
    </source>
</evidence>